<reference evidence="3 4" key="1">
    <citation type="journal article" date="2021" name="MBio">
        <title>A New Model Trypanosomatid, Novymonas esmeraldas: Genomic Perception of Its 'Candidatus Pandoraea novymonadis' Endosymbiont.</title>
        <authorList>
            <person name="Zakharova A."/>
            <person name="Saura A."/>
            <person name="Butenko A."/>
            <person name="Podesvova L."/>
            <person name="Warmusova S."/>
            <person name="Kostygov A.Y."/>
            <person name="Nenarokova A."/>
            <person name="Lukes J."/>
            <person name="Opperdoes F.R."/>
            <person name="Yurchenko V."/>
        </authorList>
    </citation>
    <scope>NUCLEOTIDE SEQUENCE [LARGE SCALE GENOMIC DNA]</scope>
    <source>
        <strain evidence="3 4">E262AT.01</strain>
    </source>
</reference>
<evidence type="ECO:0008006" key="5">
    <source>
        <dbReference type="Google" id="ProtNLM"/>
    </source>
</evidence>
<feature type="chain" id="PRO_5043586773" description="Surface antigen-like protein" evidence="2">
    <location>
        <begin position="25"/>
        <end position="209"/>
    </location>
</feature>
<accession>A0AAW0EXI8</accession>
<dbReference type="SUPFAM" id="SSF57184">
    <property type="entry name" value="Growth factor receptor domain"/>
    <property type="match status" value="1"/>
</dbReference>
<feature type="transmembrane region" description="Helical" evidence="1">
    <location>
        <begin position="188"/>
        <end position="208"/>
    </location>
</feature>
<keyword evidence="1" id="KW-0812">Transmembrane</keyword>
<dbReference type="AlphaFoldDB" id="A0AAW0EXI8"/>
<proteinExistence type="predicted"/>
<name>A0AAW0EXI8_9TRYP</name>
<keyword evidence="2" id="KW-0732">Signal</keyword>
<dbReference type="InterPro" id="IPR009030">
    <property type="entry name" value="Growth_fac_rcpt_cys_sf"/>
</dbReference>
<keyword evidence="1" id="KW-0472">Membrane</keyword>
<evidence type="ECO:0000256" key="1">
    <source>
        <dbReference type="SAM" id="Phobius"/>
    </source>
</evidence>
<organism evidence="3 4">
    <name type="scientific">Novymonas esmeraldas</name>
    <dbReference type="NCBI Taxonomy" id="1808958"/>
    <lineage>
        <taxon>Eukaryota</taxon>
        <taxon>Discoba</taxon>
        <taxon>Euglenozoa</taxon>
        <taxon>Kinetoplastea</taxon>
        <taxon>Metakinetoplastina</taxon>
        <taxon>Trypanosomatida</taxon>
        <taxon>Trypanosomatidae</taxon>
        <taxon>Novymonas</taxon>
    </lineage>
</organism>
<evidence type="ECO:0000313" key="3">
    <source>
        <dbReference type="EMBL" id="KAK7199075.1"/>
    </source>
</evidence>
<gene>
    <name evidence="3" type="ORF">NESM_000876300</name>
</gene>
<dbReference type="Proteomes" id="UP001430356">
    <property type="component" value="Unassembled WGS sequence"/>
</dbReference>
<sequence>MTSSSTRYVCVALLVAATCTMALGYDTGCNIPHCTSCLLGHCTYCESGYFPVNGTCASCQSDHCRSCLFTGHCTSCNDGYELTYIDLTASESTFPRYGACKPKTTASTCDDDKCVSCLGGHCLFCKPTYYVKDGACVPCDAPNCAYCTTSRHCISCENKYRLVYVNFTDDGVQTYRWGRCISNAAASLSGGLVAAATAVVVGLAVLVAA</sequence>
<comment type="caution">
    <text evidence="3">The sequence shown here is derived from an EMBL/GenBank/DDBJ whole genome shotgun (WGS) entry which is preliminary data.</text>
</comment>
<keyword evidence="1" id="KW-1133">Transmembrane helix</keyword>
<keyword evidence="4" id="KW-1185">Reference proteome</keyword>
<dbReference type="EMBL" id="JAECZO010000209">
    <property type="protein sequence ID" value="KAK7199075.1"/>
    <property type="molecule type" value="Genomic_DNA"/>
</dbReference>
<evidence type="ECO:0000256" key="2">
    <source>
        <dbReference type="SAM" id="SignalP"/>
    </source>
</evidence>
<evidence type="ECO:0000313" key="4">
    <source>
        <dbReference type="Proteomes" id="UP001430356"/>
    </source>
</evidence>
<protein>
    <recommendedName>
        <fullName evidence="5">Surface antigen-like protein</fullName>
    </recommendedName>
</protein>
<feature type="signal peptide" evidence="2">
    <location>
        <begin position="1"/>
        <end position="24"/>
    </location>
</feature>